<gene>
    <name evidence="1" type="ORF">TPSD3_08900</name>
</gene>
<dbReference type="EMBL" id="MSLT01000012">
    <property type="protein sequence ID" value="OUD14417.1"/>
    <property type="molecule type" value="Genomic_DNA"/>
</dbReference>
<name>A0A251X9K9_9GAMM</name>
<accession>A0A251X9K9</accession>
<organism evidence="1 2">
    <name type="scientific">Thioflexithrix psekupsensis</name>
    <dbReference type="NCBI Taxonomy" id="1570016"/>
    <lineage>
        <taxon>Bacteria</taxon>
        <taxon>Pseudomonadati</taxon>
        <taxon>Pseudomonadota</taxon>
        <taxon>Gammaproteobacteria</taxon>
        <taxon>Thiotrichales</taxon>
        <taxon>Thioflexithrix</taxon>
    </lineage>
</organism>
<keyword evidence="2" id="KW-1185">Reference proteome</keyword>
<proteinExistence type="predicted"/>
<reference evidence="1 2" key="1">
    <citation type="submission" date="2016-12" db="EMBL/GenBank/DDBJ databases">
        <title>Thioflexothrix psekupsii D3 genome sequencing and assembly.</title>
        <authorList>
            <person name="Fomenkov A."/>
            <person name="Vincze T."/>
            <person name="Grabovich M."/>
            <person name="Anton B.P."/>
            <person name="Dubinina G."/>
            <person name="Orlova M."/>
            <person name="Belousova E."/>
            <person name="Roberts R.J."/>
        </authorList>
    </citation>
    <scope>NUCLEOTIDE SEQUENCE [LARGE SCALE GENOMIC DNA]</scope>
    <source>
        <strain evidence="1">D3</strain>
    </source>
</reference>
<sequence length="82" mass="9112">MIYCSSGKPAYFPNNGEGCKGSYQRPTLVQEVFPDSPASVVWSGSPVSDDSRNAWNIDFGDGHECRIFRSFSRHVRLVRGGQ</sequence>
<comment type="caution">
    <text evidence="1">The sequence shown here is derived from an EMBL/GenBank/DDBJ whole genome shotgun (WGS) entry which is preliminary data.</text>
</comment>
<evidence type="ECO:0000313" key="2">
    <source>
        <dbReference type="Proteomes" id="UP000194798"/>
    </source>
</evidence>
<dbReference type="Proteomes" id="UP000194798">
    <property type="component" value="Unassembled WGS sequence"/>
</dbReference>
<evidence type="ECO:0008006" key="3">
    <source>
        <dbReference type="Google" id="ProtNLM"/>
    </source>
</evidence>
<protein>
    <recommendedName>
        <fullName evidence="3">DUF1566 domain-containing protein</fullName>
    </recommendedName>
</protein>
<dbReference type="AlphaFoldDB" id="A0A251X9K9"/>
<evidence type="ECO:0000313" key="1">
    <source>
        <dbReference type="EMBL" id="OUD14417.1"/>
    </source>
</evidence>